<dbReference type="SUPFAM" id="SSF49478">
    <property type="entry name" value="Cna protein B-type domain"/>
    <property type="match status" value="2"/>
</dbReference>
<comment type="caution">
    <text evidence="4">The sequence shown here is derived from an EMBL/GenBank/DDBJ whole genome shotgun (WGS) entry which is preliminary data.</text>
</comment>
<dbReference type="InterPro" id="IPR013783">
    <property type="entry name" value="Ig-like_fold"/>
</dbReference>
<dbReference type="Gene3D" id="2.60.40.10">
    <property type="entry name" value="Immunoglobulins"/>
    <property type="match status" value="2"/>
</dbReference>
<dbReference type="InterPro" id="IPR041033">
    <property type="entry name" value="SpaA_PFL_dom_1"/>
</dbReference>
<evidence type="ECO:0000313" key="4">
    <source>
        <dbReference type="EMBL" id="MDO4842868.1"/>
    </source>
</evidence>
<dbReference type="Pfam" id="PF17802">
    <property type="entry name" value="SpaA"/>
    <property type="match status" value="2"/>
</dbReference>
<dbReference type="CDD" id="cd00222">
    <property type="entry name" value="CollagenBindB"/>
    <property type="match status" value="2"/>
</dbReference>
<feature type="domain" description="CNA-B" evidence="1">
    <location>
        <begin position="393"/>
        <end position="476"/>
    </location>
</feature>
<sequence length="530" mass="57329">MPFSNTAELIGEDTFTDSVEKRHIATVNSSWIRGDANTIKIKKVAEESLSTPLPGAKFELSTVAMENKSPKIGANGPALEQPKVGTTKENGEISFTEMSLVKADSTTYTLYCLKETNAPEGRTISQEYREGYYFILYADGGLSKAEEFQKQASAAIEKEVHLIIGGNTLTISNAKVKTSSVKVTKLFSGLDSLPDGFQITNSYNDTVFTAKNAEKGTGKTGDPYEWTIENVPVGTEITFTESGYTKDGYSVTINGKAVTEENADKVAATSKESEIKTAAFTNVYRSEETSTSITKIWDDDNNRDNKRPASIDVKLTAKVGGSEITGLSKTATLKAANGWKASWSDLPKYYNGQLVEYSADEVNTPAGYTKSVSGDITKGFTITNRYTPETIQVSGSKNWNDDGNAAGTRPGSITIRLYANGSEIDHKTVTEKDGWSWNWTGLNRYDTDHKEISYTISEDAVDGYTSSISGYNVTNTVNKPQVGSVILTKVDATTGTALAGAIFDLYRANNTKVGTYTTNAGGVLRVDGLT</sequence>
<name>A0AA43RJB7_9ACTN</name>
<dbReference type="Gene3D" id="2.60.40.1140">
    <property type="entry name" value="Collagen-binding surface protein Cna, B-type domain"/>
    <property type="match status" value="2"/>
</dbReference>
<dbReference type="InterPro" id="IPR046022">
    <property type="entry name" value="DUF5979"/>
</dbReference>
<reference evidence="4" key="1">
    <citation type="submission" date="2023-07" db="EMBL/GenBank/DDBJ databases">
        <title>Between Cages and Wild: Unraveling the Impact of Captivity on Animal Microbiomes and Antimicrobial Resistance.</title>
        <authorList>
            <person name="Schmartz G.P."/>
            <person name="Rehner J."/>
            <person name="Schuff M.J."/>
            <person name="Becker S.L."/>
            <person name="Kravczyk M."/>
            <person name="Gurevich A."/>
            <person name="Francke R."/>
            <person name="Mueller R."/>
            <person name="Keller V."/>
            <person name="Keller A."/>
        </authorList>
    </citation>
    <scope>NUCLEOTIDE SEQUENCE</scope>
    <source>
        <strain evidence="4">S12M_St_49</strain>
    </source>
</reference>
<dbReference type="InterPro" id="IPR008454">
    <property type="entry name" value="Collagen-bd_Cna-like_B-typ_dom"/>
</dbReference>
<feature type="domain" description="SpaA-like prealbumin fold" evidence="2">
    <location>
        <begin position="483"/>
        <end position="529"/>
    </location>
</feature>
<feature type="domain" description="DUF5979" evidence="3">
    <location>
        <begin position="214"/>
        <end position="284"/>
    </location>
</feature>
<feature type="non-terminal residue" evidence="4">
    <location>
        <position position="530"/>
    </location>
</feature>
<feature type="domain" description="SpaA-like prealbumin fold" evidence="2">
    <location>
        <begin position="38"/>
        <end position="127"/>
    </location>
</feature>
<evidence type="ECO:0000313" key="5">
    <source>
        <dbReference type="Proteomes" id="UP001168575"/>
    </source>
</evidence>
<dbReference type="Proteomes" id="UP001168575">
    <property type="component" value="Unassembled WGS sequence"/>
</dbReference>
<dbReference type="Pfam" id="PF19407">
    <property type="entry name" value="DUF5979"/>
    <property type="match status" value="1"/>
</dbReference>
<feature type="domain" description="CNA-B" evidence="1">
    <location>
        <begin position="292"/>
        <end position="384"/>
    </location>
</feature>
<dbReference type="EMBL" id="JAUMVS010000347">
    <property type="protein sequence ID" value="MDO4842868.1"/>
    <property type="molecule type" value="Genomic_DNA"/>
</dbReference>
<accession>A0AA43RJB7</accession>
<dbReference type="Pfam" id="PF05738">
    <property type="entry name" value="Cna_B"/>
    <property type="match status" value="2"/>
</dbReference>
<evidence type="ECO:0000259" key="3">
    <source>
        <dbReference type="Pfam" id="PF19407"/>
    </source>
</evidence>
<evidence type="ECO:0000259" key="1">
    <source>
        <dbReference type="Pfam" id="PF05738"/>
    </source>
</evidence>
<proteinExistence type="predicted"/>
<gene>
    <name evidence="4" type="ORF">Q3982_09355</name>
</gene>
<dbReference type="AlphaFoldDB" id="A0AA43RJB7"/>
<organism evidence="4 5">
    <name type="scientific">Phoenicibacter congonensis</name>
    <dbReference type="NCBI Taxonomy" id="1944646"/>
    <lineage>
        <taxon>Bacteria</taxon>
        <taxon>Bacillati</taxon>
        <taxon>Actinomycetota</taxon>
        <taxon>Coriobacteriia</taxon>
        <taxon>Eggerthellales</taxon>
        <taxon>Eggerthellaceae</taxon>
        <taxon>Phoenicibacter</taxon>
    </lineage>
</organism>
<protein>
    <submittedName>
        <fullName evidence="4">Cna B-type domain-containing protein</fullName>
    </submittedName>
</protein>
<evidence type="ECO:0000259" key="2">
    <source>
        <dbReference type="Pfam" id="PF17802"/>
    </source>
</evidence>
<dbReference type="GO" id="GO:0005975">
    <property type="term" value="P:carbohydrate metabolic process"/>
    <property type="evidence" value="ECO:0007669"/>
    <property type="project" value="UniProtKB-ARBA"/>
</dbReference>
<keyword evidence="5" id="KW-1185">Reference proteome</keyword>